<comment type="caution">
    <text evidence="2">The sequence shown here is derived from an EMBL/GenBank/DDBJ whole genome shotgun (WGS) entry which is preliminary data.</text>
</comment>
<reference evidence="2 3" key="1">
    <citation type="journal article" date="2018" name="IMA Fungus">
        <title>IMA Genome-F 9: Draft genome sequence of Annulohypoxylon stygium, Aspergillus mulundensis, Berkeleyomyces basicola (syn. Thielaviopsis basicola), Ceratocystis smalleyi, two Cercospora beticola strains, Coleophoma cylindrospora, Fusarium fracticaudum, Phialophora cf. hyalina, and Morchella septimelata.</title>
        <authorList>
            <person name="Wingfield B.D."/>
            <person name="Bills G.F."/>
            <person name="Dong Y."/>
            <person name="Huang W."/>
            <person name="Nel W.J."/>
            <person name="Swalarsk-Parry B.S."/>
            <person name="Vaghefi N."/>
            <person name="Wilken P.M."/>
            <person name="An Z."/>
            <person name="de Beer Z.W."/>
            <person name="De Vos L."/>
            <person name="Chen L."/>
            <person name="Duong T.A."/>
            <person name="Gao Y."/>
            <person name="Hammerbacher A."/>
            <person name="Kikkert J.R."/>
            <person name="Li Y."/>
            <person name="Li H."/>
            <person name="Li K."/>
            <person name="Li Q."/>
            <person name="Liu X."/>
            <person name="Ma X."/>
            <person name="Naidoo K."/>
            <person name="Pethybridge S.J."/>
            <person name="Sun J."/>
            <person name="Steenkamp E.T."/>
            <person name="van der Nest M.A."/>
            <person name="van Wyk S."/>
            <person name="Wingfield M.J."/>
            <person name="Xiong C."/>
            <person name="Yue Q."/>
            <person name="Zhang X."/>
        </authorList>
    </citation>
    <scope>NUCLEOTIDE SEQUENCE [LARGE SCALE GENOMIC DNA]</scope>
    <source>
        <strain evidence="2 3">BP 5553</strain>
    </source>
</reference>
<dbReference type="EMBL" id="NPIC01000002">
    <property type="protein sequence ID" value="RDL38323.1"/>
    <property type="molecule type" value="Genomic_DNA"/>
</dbReference>
<feature type="compositionally biased region" description="Basic and acidic residues" evidence="1">
    <location>
        <begin position="235"/>
        <end position="248"/>
    </location>
</feature>
<accession>A0A370TS45</accession>
<gene>
    <name evidence="2" type="ORF">BP5553_02663</name>
</gene>
<protein>
    <submittedName>
        <fullName evidence="2">Uncharacterized protein</fullName>
    </submittedName>
</protein>
<proteinExistence type="predicted"/>
<feature type="compositionally biased region" description="Polar residues" evidence="1">
    <location>
        <begin position="178"/>
        <end position="194"/>
    </location>
</feature>
<dbReference type="GeneID" id="43595512"/>
<organism evidence="2 3">
    <name type="scientific">Venustampulla echinocandica</name>
    <dbReference type="NCBI Taxonomy" id="2656787"/>
    <lineage>
        <taxon>Eukaryota</taxon>
        <taxon>Fungi</taxon>
        <taxon>Dikarya</taxon>
        <taxon>Ascomycota</taxon>
        <taxon>Pezizomycotina</taxon>
        <taxon>Leotiomycetes</taxon>
        <taxon>Helotiales</taxon>
        <taxon>Pleuroascaceae</taxon>
        <taxon>Venustampulla</taxon>
    </lineage>
</organism>
<feature type="compositionally biased region" description="Basic and acidic residues" evidence="1">
    <location>
        <begin position="212"/>
        <end position="228"/>
    </location>
</feature>
<dbReference type="AlphaFoldDB" id="A0A370TS45"/>
<dbReference type="OrthoDB" id="10679968at2759"/>
<name>A0A370TS45_9HELO</name>
<dbReference type="Proteomes" id="UP000254866">
    <property type="component" value="Unassembled WGS sequence"/>
</dbReference>
<sequence>MAYRTVSTVYSCGHTFLRKETTPVGTFFGIAKRLFNSSPMVHEASEQVCHACENDSAKLSVSRPARHAPPALGHEETISVIALGGASFAVEKLKKVQQNIVAQQKQSLKQTQFMGEQIAKQMQAQGDLDGAFKFWEEFHQGHADGAISTNRNCARCSEMGEILTNPEYRAKTPCNDKSLGSNARSSEIYQTGGSTSRQNCAVDVCAETIQKGMERDHSEDRIKGRSQDESATGPDELKSSHQAEESQRPEYSQDAYAEIPTSQDGYTIPSPYPLWVGNDLLSCMQLSQSEPQVEDIFPDNEAWVQDSSGSWNISPVRSHKEAKRQPLTEEIPRTKSRFFNPACKSQDTVSPFSSVGANILERLREYFCLPVDFQTTDMKRFFDKRPLIVEDASDYLRSPPEWGIENYWLKGSTPWLDLRDMMIIASTHINWPVNMEEKGPINMEENGYSPSTSSGSYISESDDEDDTRLAAVLVHVQTWKGHREAYRDSFMVQERATGDELANVAYCSPIIPASPSFVDTTRSYLVSVKTMPSIAEQRIGYRPRKSSCLRTELIVL</sequence>
<dbReference type="RefSeq" id="XP_031870979.1">
    <property type="nucleotide sequence ID" value="XM_032011286.1"/>
</dbReference>
<keyword evidence="3" id="KW-1185">Reference proteome</keyword>
<evidence type="ECO:0000313" key="2">
    <source>
        <dbReference type="EMBL" id="RDL38323.1"/>
    </source>
</evidence>
<feature type="region of interest" description="Disordered" evidence="1">
    <location>
        <begin position="211"/>
        <end position="252"/>
    </location>
</feature>
<evidence type="ECO:0000256" key="1">
    <source>
        <dbReference type="SAM" id="MobiDB-lite"/>
    </source>
</evidence>
<feature type="region of interest" description="Disordered" evidence="1">
    <location>
        <begin position="169"/>
        <end position="194"/>
    </location>
</feature>
<evidence type="ECO:0000313" key="3">
    <source>
        <dbReference type="Proteomes" id="UP000254866"/>
    </source>
</evidence>